<evidence type="ECO:0000256" key="4">
    <source>
        <dbReference type="ARBA" id="ARBA00022825"/>
    </source>
</evidence>
<comment type="similarity">
    <text evidence="1 5">Belongs to the peptidase S8 family.</text>
</comment>
<evidence type="ECO:0000259" key="8">
    <source>
        <dbReference type="Pfam" id="PF00082"/>
    </source>
</evidence>
<dbReference type="AlphaFoldDB" id="A0A2P7QPF5"/>
<keyword evidence="3 5" id="KW-0378">Hydrolase</keyword>
<evidence type="ECO:0000313" key="9">
    <source>
        <dbReference type="EMBL" id="PSJ39828.1"/>
    </source>
</evidence>
<feature type="active site" description="Charge relay system" evidence="5">
    <location>
        <position position="245"/>
    </location>
</feature>
<keyword evidence="2 5" id="KW-0645">Protease</keyword>
<keyword evidence="4 5" id="KW-0720">Serine protease</keyword>
<evidence type="ECO:0000256" key="1">
    <source>
        <dbReference type="ARBA" id="ARBA00011073"/>
    </source>
</evidence>
<feature type="domain" description="Peptidase S8/S53" evidence="8">
    <location>
        <begin position="44"/>
        <end position="250"/>
    </location>
</feature>
<sequence>MRMKAMWCAERRVRNLILTAALFAATAPAAGASVPTHDAAPPRLVAVIDSGIARTPELAHVVTAEYDMASDEAREPFKPRYDHGTLVATILLRQSRQALNIISFRIDDPAGCPKGLVPPCQPSAKPLVNAIRKAASLGVDAINISLALRDDKAITAAVREATARGILVVLAAGNDGRDRPGNLDMATAGFPNAVLVGALDDSGLPWSGTNRPGVGTSAYNYAWQHGVGVPSVTASGAVTRVTGTSFATPAETARLLQCREIRAVQTTAMGCDMAVEVVNTQVEVKVAAAAAGGYSRDKPSRSRRTHRVTISSATEAKPVARPVQMPTPPQPSPKARPTATESPITQ</sequence>
<gene>
    <name evidence="9" type="ORF">C7I55_14765</name>
</gene>
<evidence type="ECO:0000256" key="6">
    <source>
        <dbReference type="SAM" id="MobiDB-lite"/>
    </source>
</evidence>
<evidence type="ECO:0000313" key="10">
    <source>
        <dbReference type="Proteomes" id="UP000241167"/>
    </source>
</evidence>
<dbReference type="Proteomes" id="UP000241167">
    <property type="component" value="Unassembled WGS sequence"/>
</dbReference>
<feature type="compositionally biased region" description="Pro residues" evidence="6">
    <location>
        <begin position="325"/>
        <end position="334"/>
    </location>
</feature>
<dbReference type="Pfam" id="PF00082">
    <property type="entry name" value="Peptidase_S8"/>
    <property type="match status" value="1"/>
</dbReference>
<feature type="signal peptide" evidence="7">
    <location>
        <begin position="1"/>
        <end position="32"/>
    </location>
</feature>
<evidence type="ECO:0000256" key="7">
    <source>
        <dbReference type="SAM" id="SignalP"/>
    </source>
</evidence>
<evidence type="ECO:0000256" key="3">
    <source>
        <dbReference type="ARBA" id="ARBA00022801"/>
    </source>
</evidence>
<dbReference type="PANTHER" id="PTHR43806">
    <property type="entry name" value="PEPTIDASE S8"/>
    <property type="match status" value="1"/>
</dbReference>
<dbReference type="GO" id="GO:0004252">
    <property type="term" value="F:serine-type endopeptidase activity"/>
    <property type="evidence" value="ECO:0007669"/>
    <property type="project" value="UniProtKB-UniRule"/>
</dbReference>
<dbReference type="GO" id="GO:0006508">
    <property type="term" value="P:proteolysis"/>
    <property type="evidence" value="ECO:0007669"/>
    <property type="project" value="UniProtKB-KW"/>
</dbReference>
<protein>
    <recommendedName>
        <fullName evidence="8">Peptidase S8/S53 domain-containing protein</fullName>
    </recommendedName>
</protein>
<keyword evidence="7" id="KW-0732">Signal</keyword>
<dbReference type="CDD" id="cd00306">
    <property type="entry name" value="Peptidases_S8_S53"/>
    <property type="match status" value="1"/>
</dbReference>
<dbReference type="Gene3D" id="3.40.50.200">
    <property type="entry name" value="Peptidase S8/S53 domain"/>
    <property type="match status" value="1"/>
</dbReference>
<feature type="region of interest" description="Disordered" evidence="6">
    <location>
        <begin position="290"/>
        <end position="346"/>
    </location>
</feature>
<evidence type="ECO:0000256" key="5">
    <source>
        <dbReference type="PROSITE-ProRule" id="PRU01240"/>
    </source>
</evidence>
<feature type="chain" id="PRO_5015180092" description="Peptidase S8/S53 domain-containing protein" evidence="7">
    <location>
        <begin position="33"/>
        <end position="346"/>
    </location>
</feature>
<comment type="caution">
    <text evidence="9">The sequence shown here is derived from an EMBL/GenBank/DDBJ whole genome shotgun (WGS) entry which is preliminary data.</text>
</comment>
<dbReference type="EMBL" id="PXYI01000004">
    <property type="protein sequence ID" value="PSJ39828.1"/>
    <property type="molecule type" value="Genomic_DNA"/>
</dbReference>
<keyword evidence="10" id="KW-1185">Reference proteome</keyword>
<reference evidence="9 10" key="1">
    <citation type="submission" date="2018-03" db="EMBL/GenBank/DDBJ databases">
        <title>The draft genome of Sphingosinicella sp. GL-C-18.</title>
        <authorList>
            <person name="Liu L."/>
            <person name="Li L."/>
            <person name="Liang L."/>
            <person name="Zhang X."/>
            <person name="Wang T."/>
        </authorList>
    </citation>
    <scope>NUCLEOTIDE SEQUENCE [LARGE SCALE GENOMIC DNA]</scope>
    <source>
        <strain evidence="9 10">GL-C-18</strain>
    </source>
</reference>
<name>A0A2P7QPF5_9SPHN</name>
<organism evidence="9 10">
    <name type="scientific">Allosphingosinicella deserti</name>
    <dbReference type="NCBI Taxonomy" id="2116704"/>
    <lineage>
        <taxon>Bacteria</taxon>
        <taxon>Pseudomonadati</taxon>
        <taxon>Pseudomonadota</taxon>
        <taxon>Alphaproteobacteria</taxon>
        <taxon>Sphingomonadales</taxon>
        <taxon>Sphingomonadaceae</taxon>
        <taxon>Allosphingosinicella</taxon>
    </lineage>
</organism>
<accession>A0A2P7QPF5</accession>
<feature type="active site" description="Charge relay system" evidence="5">
    <location>
        <position position="83"/>
    </location>
</feature>
<dbReference type="InterPro" id="IPR000209">
    <property type="entry name" value="Peptidase_S8/S53_dom"/>
</dbReference>
<dbReference type="PROSITE" id="PS51892">
    <property type="entry name" value="SUBTILASE"/>
    <property type="match status" value="1"/>
</dbReference>
<proteinExistence type="inferred from homology"/>
<dbReference type="SUPFAM" id="SSF52743">
    <property type="entry name" value="Subtilisin-like"/>
    <property type="match status" value="1"/>
</dbReference>
<dbReference type="InterPro" id="IPR036852">
    <property type="entry name" value="Peptidase_S8/S53_dom_sf"/>
</dbReference>
<dbReference type="InterPro" id="IPR050131">
    <property type="entry name" value="Peptidase_S8_subtilisin-like"/>
</dbReference>
<evidence type="ECO:0000256" key="2">
    <source>
        <dbReference type="ARBA" id="ARBA00022670"/>
    </source>
</evidence>
<dbReference type="PANTHER" id="PTHR43806:SF11">
    <property type="entry name" value="CEREVISIN-RELATED"/>
    <property type="match status" value="1"/>
</dbReference>
<feature type="active site" description="Charge relay system" evidence="5">
    <location>
        <position position="49"/>
    </location>
</feature>